<sequence>MGPTMSTSRRPSNRLRGGWGGRAVAAAMLAGGIAAAAVGAAVDGAGAPGGAPGAADPRGSTATSAAAADPFTGARPGQCISWRTDPAGGVTAFAVVDCAEPHRYEVSRRVDLAELPEVAGEYPPGVGQPTARQLVDLRDRVCREATIDYLDGRFDPAGAFTIAPMLPPAEAWAEGDRTMLCGIQRPGPDGSPEVNEGPARRADQAATYPPGACVAVDERGSLVPADCADPHIFESVAVVDLRAEFGEAFPAEQAQNDYLSDVCTTAAVDYFGGGEAGDDALYASTLLPFWLPVGEESWSRGSHSTNCWLAKDSGGEGFATLQGPVLGEFTIDGAPPTPPPPRNPRRGEAPR</sequence>
<evidence type="ECO:0000259" key="3">
    <source>
        <dbReference type="Pfam" id="PF13845"/>
    </source>
</evidence>
<feature type="domain" description="Septum formation-related" evidence="3">
    <location>
        <begin position="76"/>
        <end position="307"/>
    </location>
</feature>
<evidence type="ECO:0000313" key="5">
    <source>
        <dbReference type="Proteomes" id="UP000185469"/>
    </source>
</evidence>
<proteinExistence type="predicted"/>
<dbReference type="KEGG" id="csph:CSPHI_11750"/>
<organism evidence="4 5">
    <name type="scientific">Corynebacterium sphenisci DSM 44792</name>
    <dbReference type="NCBI Taxonomy" id="1437874"/>
    <lineage>
        <taxon>Bacteria</taxon>
        <taxon>Bacillati</taxon>
        <taxon>Actinomycetota</taxon>
        <taxon>Actinomycetes</taxon>
        <taxon>Mycobacteriales</taxon>
        <taxon>Corynebacteriaceae</taxon>
        <taxon>Corynebacterium</taxon>
    </lineage>
</organism>
<protein>
    <recommendedName>
        <fullName evidence="3">Septum formation-related domain-containing protein</fullName>
    </recommendedName>
</protein>
<keyword evidence="2" id="KW-0732">Signal</keyword>
<gene>
    <name evidence="4" type="ORF">CSPHI_11750</name>
</gene>
<name>A0A1L7D0D3_9CORY</name>
<feature type="signal peptide" evidence="2">
    <location>
        <begin position="1"/>
        <end position="36"/>
    </location>
</feature>
<feature type="region of interest" description="Disordered" evidence="1">
    <location>
        <begin position="328"/>
        <end position="351"/>
    </location>
</feature>
<dbReference type="EMBL" id="CP009248">
    <property type="protein sequence ID" value="APT91523.1"/>
    <property type="molecule type" value="Genomic_DNA"/>
</dbReference>
<evidence type="ECO:0000256" key="2">
    <source>
        <dbReference type="SAM" id="SignalP"/>
    </source>
</evidence>
<dbReference type="Proteomes" id="UP000185469">
    <property type="component" value="Chromosome"/>
</dbReference>
<feature type="region of interest" description="Disordered" evidence="1">
    <location>
        <begin position="185"/>
        <end position="205"/>
    </location>
</feature>
<keyword evidence="5" id="KW-1185">Reference proteome</keyword>
<feature type="region of interest" description="Disordered" evidence="1">
    <location>
        <begin position="48"/>
        <end position="70"/>
    </location>
</feature>
<dbReference type="STRING" id="1437874.CSPHI_11750"/>
<feature type="chain" id="PRO_5012228114" description="Septum formation-related domain-containing protein" evidence="2">
    <location>
        <begin position="37"/>
        <end position="351"/>
    </location>
</feature>
<dbReference type="InterPro" id="IPR026004">
    <property type="entry name" value="Septum_form"/>
</dbReference>
<evidence type="ECO:0000256" key="1">
    <source>
        <dbReference type="SAM" id="MobiDB-lite"/>
    </source>
</evidence>
<dbReference type="Pfam" id="PF13845">
    <property type="entry name" value="Septum_form"/>
    <property type="match status" value="1"/>
</dbReference>
<accession>A0A1L7D0D3</accession>
<reference evidence="4 5" key="1">
    <citation type="submission" date="2014-08" db="EMBL/GenBank/DDBJ databases">
        <title>Complete genome sequence of Corynebacterium sphenisci CECT 5990(T) (=DSM 44792(T)), isolated from healthy wild penguins.</title>
        <authorList>
            <person name="Ruckert C."/>
            <person name="Albersmeier A."/>
            <person name="Winkler A."/>
            <person name="Kalinowski J."/>
        </authorList>
    </citation>
    <scope>NUCLEOTIDE SEQUENCE [LARGE SCALE GENOMIC DNA]</scope>
    <source>
        <strain evidence="4 5">DSM 44792</strain>
    </source>
</reference>
<dbReference type="AlphaFoldDB" id="A0A1L7D0D3"/>
<evidence type="ECO:0000313" key="4">
    <source>
        <dbReference type="EMBL" id="APT91523.1"/>
    </source>
</evidence>